<feature type="domain" description="Aminotransferase class I/classII large" evidence="1">
    <location>
        <begin position="30"/>
        <end position="400"/>
    </location>
</feature>
<dbReference type="InterPro" id="IPR015424">
    <property type="entry name" value="PyrdxlP-dep_Trfase"/>
</dbReference>
<reference evidence="3" key="1">
    <citation type="submission" date="2019-06" db="EMBL/GenBank/DDBJ databases">
        <authorList>
            <person name="Broberg M."/>
        </authorList>
    </citation>
    <scope>NUCLEOTIDE SEQUENCE [LARGE SCALE GENOMIC DNA]</scope>
</reference>
<dbReference type="InterPro" id="IPR015422">
    <property type="entry name" value="PyrdxlP-dep_Trfase_small"/>
</dbReference>
<dbReference type="FunFam" id="3.40.640.10:FF:000080">
    <property type="entry name" value="Aminotransferase, putative"/>
    <property type="match status" value="1"/>
</dbReference>
<dbReference type="CDD" id="cd00609">
    <property type="entry name" value="AAT_like"/>
    <property type="match status" value="1"/>
</dbReference>
<dbReference type="Gene3D" id="3.90.1150.10">
    <property type="entry name" value="Aspartate Aminotransferase, domain 1"/>
    <property type="match status" value="1"/>
</dbReference>
<organism evidence="2 3">
    <name type="scientific">Clonostachys solani</name>
    <dbReference type="NCBI Taxonomy" id="160281"/>
    <lineage>
        <taxon>Eukaryota</taxon>
        <taxon>Fungi</taxon>
        <taxon>Dikarya</taxon>
        <taxon>Ascomycota</taxon>
        <taxon>Pezizomycotina</taxon>
        <taxon>Sordariomycetes</taxon>
        <taxon>Hypocreomycetidae</taxon>
        <taxon>Hypocreales</taxon>
        <taxon>Bionectriaceae</taxon>
        <taxon>Clonostachys</taxon>
    </lineage>
</organism>
<dbReference type="AlphaFoldDB" id="A0A9N9ZI67"/>
<evidence type="ECO:0000313" key="3">
    <source>
        <dbReference type="Proteomes" id="UP000775872"/>
    </source>
</evidence>
<dbReference type="Gene3D" id="3.40.640.10">
    <property type="entry name" value="Type I PLP-dependent aspartate aminotransferase-like (Major domain)"/>
    <property type="match status" value="1"/>
</dbReference>
<dbReference type="GO" id="GO:0047536">
    <property type="term" value="F:2-aminoadipate transaminase activity"/>
    <property type="evidence" value="ECO:0007669"/>
    <property type="project" value="TreeGrafter"/>
</dbReference>
<protein>
    <recommendedName>
        <fullName evidence="1">Aminotransferase class I/classII large domain-containing protein</fullName>
    </recommendedName>
</protein>
<comment type="caution">
    <text evidence="2">The sequence shown here is derived from an EMBL/GenBank/DDBJ whole genome shotgun (WGS) entry which is preliminary data.</text>
</comment>
<dbReference type="OrthoDB" id="7042322at2759"/>
<name>A0A9N9ZI67_9HYPO</name>
<dbReference type="GO" id="GO:0030170">
    <property type="term" value="F:pyridoxal phosphate binding"/>
    <property type="evidence" value="ECO:0007669"/>
    <property type="project" value="InterPro"/>
</dbReference>
<sequence length="445" mass="48315">MIAKISETLEPINLQGGWPTPRLHPTKEIEAASSALFRQKDVQQSLRYGPELGSSNFRGAIADWLTESYAPKAGSVVSERVAITNGASNGLACVLQKFSDPCYTQGVWMVEPTYFLACPIFRDAGLGGKIFGVPEGKDGIDLEYLGNRLREVDENTLLPMEPRKTVEGGYPKIYRHIVYIIPTFSNPSGGTMSVESRKGLIELARKHDALVVSDDVYDVLRWPTLEGETLEKVGTCTPRLVDIDRNLEGFSAWGNTLSNGSFSKIVAPGIRAGWVEAMPALISAMGTVGATVSGGCQAHFASLVVEKMLSSGALSSHIQKTLIPTYRTRWLSMTKAIRKHLYPLGVRIVGDEGETVGKIAGGFFLYLSFKGCSASGPTIAKTALEKYNVKIAPGGIFSVPDDPESKIRGEDTYLHGARLCWAWNEEVVLVDGIERIAKAILDASK</sequence>
<proteinExistence type="predicted"/>
<dbReference type="InterPro" id="IPR015421">
    <property type="entry name" value="PyrdxlP-dep_Trfase_major"/>
</dbReference>
<dbReference type="Pfam" id="PF00155">
    <property type="entry name" value="Aminotran_1_2"/>
    <property type="match status" value="1"/>
</dbReference>
<gene>
    <name evidence="2" type="ORF">CSOL1703_00018181</name>
</gene>
<reference evidence="2 3" key="2">
    <citation type="submission" date="2021-10" db="EMBL/GenBank/DDBJ databases">
        <authorList>
            <person name="Piombo E."/>
        </authorList>
    </citation>
    <scope>NUCLEOTIDE SEQUENCE [LARGE SCALE GENOMIC DNA]</scope>
</reference>
<dbReference type="SUPFAM" id="SSF53383">
    <property type="entry name" value="PLP-dependent transferases"/>
    <property type="match status" value="1"/>
</dbReference>
<keyword evidence="3" id="KW-1185">Reference proteome</keyword>
<dbReference type="InterPro" id="IPR004839">
    <property type="entry name" value="Aminotransferase_I/II_large"/>
</dbReference>
<dbReference type="EMBL" id="CABFOC020000067">
    <property type="protein sequence ID" value="CAH0056942.1"/>
    <property type="molecule type" value="Genomic_DNA"/>
</dbReference>
<dbReference type="PANTHER" id="PTHR42858:SF1">
    <property type="entry name" value="LD15494P"/>
    <property type="match status" value="1"/>
</dbReference>
<dbReference type="Proteomes" id="UP000775872">
    <property type="component" value="Unassembled WGS sequence"/>
</dbReference>
<evidence type="ECO:0000313" key="2">
    <source>
        <dbReference type="EMBL" id="CAH0056942.1"/>
    </source>
</evidence>
<accession>A0A9N9ZI67</accession>
<dbReference type="PANTHER" id="PTHR42858">
    <property type="entry name" value="AMINOTRANSFERASE"/>
    <property type="match status" value="1"/>
</dbReference>
<evidence type="ECO:0000259" key="1">
    <source>
        <dbReference type="Pfam" id="PF00155"/>
    </source>
</evidence>